<keyword evidence="4" id="KW-1133">Transmembrane helix</keyword>
<evidence type="ECO:0000256" key="4">
    <source>
        <dbReference type="SAM" id="Phobius"/>
    </source>
</evidence>
<sequence>MYASVVPHPYASSLAQELFESGLIPADTDFRIFRDFGNLSGVDLAWSSNGYVYHTRLDAARAVPPAALQRTGDNVLALAAALLASPRLDAAPDAARQPVFFDVLGQRVLALRAPGAAAAAAATLALVLLKVHANAGDARARLYVARALWWRAVARAALCCAAAHAAGLLAAALAAALLAALDARLAYYSRPLLLAPLFALPALAATLGAARRLWAAPALLRGWWGARAWHDAAALGAAPAAAAVLAGRPALRLPASAVGAAGGAGRPAGGALRVRRGARRAVGAGRGAAGGADHVPGAGLAADVRAVDGARGL</sequence>
<gene>
    <name evidence="6" type="ORF">HF086_014662</name>
</gene>
<accession>A0A922SKP3</accession>
<reference evidence="6" key="1">
    <citation type="journal article" date="2021" name="G3 (Bethesda)">
        <title>Genome and transcriptome analysis of the beet armyworm Spodoptera exigua reveals targets for pest control. .</title>
        <authorList>
            <person name="Simon S."/>
            <person name="Breeschoten T."/>
            <person name="Jansen H.J."/>
            <person name="Dirks R.P."/>
            <person name="Schranz M.E."/>
            <person name="Ros V.I.D."/>
        </authorList>
    </citation>
    <scope>NUCLEOTIDE SEQUENCE</scope>
    <source>
        <strain evidence="6">TB_SE_WUR_2020</strain>
    </source>
</reference>
<dbReference type="InterPro" id="IPR045175">
    <property type="entry name" value="M28_fam"/>
</dbReference>
<dbReference type="Pfam" id="PF04389">
    <property type="entry name" value="Peptidase_M28"/>
    <property type="match status" value="1"/>
</dbReference>
<dbReference type="InterPro" id="IPR007484">
    <property type="entry name" value="Peptidase_M28"/>
</dbReference>
<evidence type="ECO:0000313" key="6">
    <source>
        <dbReference type="EMBL" id="KAH9641852.1"/>
    </source>
</evidence>
<dbReference type="GO" id="GO:0006508">
    <property type="term" value="P:proteolysis"/>
    <property type="evidence" value="ECO:0007669"/>
    <property type="project" value="InterPro"/>
</dbReference>
<feature type="transmembrane region" description="Helical" evidence="4">
    <location>
        <begin position="109"/>
        <end position="131"/>
    </location>
</feature>
<keyword evidence="4" id="KW-0472">Membrane</keyword>
<keyword evidence="3" id="KW-0256">Endoplasmic reticulum</keyword>
<feature type="transmembrane region" description="Helical" evidence="4">
    <location>
        <begin position="193"/>
        <end position="214"/>
    </location>
</feature>
<protein>
    <recommendedName>
        <fullName evidence="5">Peptidase M28 domain-containing protein</fullName>
    </recommendedName>
</protein>
<comment type="subcellular location">
    <subcellularLocation>
        <location evidence="2">Endoplasmic reticulum</location>
    </subcellularLocation>
</comment>
<dbReference type="PANTHER" id="PTHR12147:SF22">
    <property type="entry name" value="ENDOPLASMIC RETICULUM METALLOPEPTIDASE 1"/>
    <property type="match status" value="1"/>
</dbReference>
<evidence type="ECO:0000256" key="1">
    <source>
        <dbReference type="ARBA" id="ARBA00001947"/>
    </source>
</evidence>
<dbReference type="Proteomes" id="UP000814243">
    <property type="component" value="Unassembled WGS sequence"/>
</dbReference>
<evidence type="ECO:0000313" key="7">
    <source>
        <dbReference type="Proteomes" id="UP000814243"/>
    </source>
</evidence>
<comment type="caution">
    <text evidence="6">The sequence shown here is derived from an EMBL/GenBank/DDBJ whole genome shotgun (WGS) entry which is preliminary data.</text>
</comment>
<dbReference type="GO" id="GO:0005783">
    <property type="term" value="C:endoplasmic reticulum"/>
    <property type="evidence" value="ECO:0007669"/>
    <property type="project" value="UniProtKB-SubCell"/>
</dbReference>
<dbReference type="EMBL" id="JACEFF010000211">
    <property type="protein sequence ID" value="KAH9641852.1"/>
    <property type="molecule type" value="Genomic_DNA"/>
</dbReference>
<dbReference type="SUPFAM" id="SSF53187">
    <property type="entry name" value="Zn-dependent exopeptidases"/>
    <property type="match status" value="1"/>
</dbReference>
<name>A0A922SKP3_SPOEX</name>
<dbReference type="PANTHER" id="PTHR12147">
    <property type="entry name" value="METALLOPEPTIDASE M28 FAMILY MEMBER"/>
    <property type="match status" value="1"/>
</dbReference>
<organism evidence="6 7">
    <name type="scientific">Spodoptera exigua</name>
    <name type="common">Beet armyworm</name>
    <name type="synonym">Noctua fulgens</name>
    <dbReference type="NCBI Taxonomy" id="7107"/>
    <lineage>
        <taxon>Eukaryota</taxon>
        <taxon>Metazoa</taxon>
        <taxon>Ecdysozoa</taxon>
        <taxon>Arthropoda</taxon>
        <taxon>Hexapoda</taxon>
        <taxon>Insecta</taxon>
        <taxon>Pterygota</taxon>
        <taxon>Neoptera</taxon>
        <taxon>Endopterygota</taxon>
        <taxon>Lepidoptera</taxon>
        <taxon>Glossata</taxon>
        <taxon>Ditrysia</taxon>
        <taxon>Noctuoidea</taxon>
        <taxon>Noctuidae</taxon>
        <taxon>Amphipyrinae</taxon>
        <taxon>Spodoptera</taxon>
    </lineage>
</organism>
<evidence type="ECO:0000256" key="2">
    <source>
        <dbReference type="ARBA" id="ARBA00004240"/>
    </source>
</evidence>
<comment type="cofactor">
    <cofactor evidence="1">
        <name>Zn(2+)</name>
        <dbReference type="ChEBI" id="CHEBI:29105"/>
    </cofactor>
</comment>
<feature type="domain" description="Peptidase M28" evidence="5">
    <location>
        <begin position="2"/>
        <end position="78"/>
    </location>
</feature>
<proteinExistence type="predicted"/>
<keyword evidence="4" id="KW-0812">Transmembrane</keyword>
<dbReference type="GO" id="GO:0008235">
    <property type="term" value="F:metalloexopeptidase activity"/>
    <property type="evidence" value="ECO:0007669"/>
    <property type="project" value="InterPro"/>
</dbReference>
<evidence type="ECO:0000256" key="3">
    <source>
        <dbReference type="ARBA" id="ARBA00022824"/>
    </source>
</evidence>
<dbReference type="Gene3D" id="3.40.630.10">
    <property type="entry name" value="Zn peptidases"/>
    <property type="match status" value="1"/>
</dbReference>
<evidence type="ECO:0000259" key="5">
    <source>
        <dbReference type="Pfam" id="PF04389"/>
    </source>
</evidence>
<dbReference type="AlphaFoldDB" id="A0A922SKP3"/>
<feature type="transmembrane region" description="Helical" evidence="4">
    <location>
        <begin position="152"/>
        <end position="181"/>
    </location>
</feature>